<dbReference type="EMBL" id="CP001338">
    <property type="protein sequence ID" value="ACL17240.1"/>
    <property type="molecule type" value="Genomic_DNA"/>
</dbReference>
<dbReference type="KEGG" id="mpl:Mpal_1936"/>
<reference evidence="1 2" key="1">
    <citation type="journal article" date="2015" name="Genome Announc.">
        <title>Complete Genome Sequence of Methanosphaerula palustris E1-9CT, a Hydrogenotrophic Methanogen Isolated from a Minerotrophic Fen Peatland.</title>
        <authorList>
            <person name="Cadillo-Quiroz H."/>
            <person name="Browne P."/>
            <person name="Kyrpides N."/>
            <person name="Woyke T."/>
            <person name="Goodwin L."/>
            <person name="Detter C."/>
            <person name="Yavitt J.B."/>
            <person name="Zinder S.H."/>
        </authorList>
    </citation>
    <scope>NUCLEOTIDE SEQUENCE [LARGE SCALE GENOMIC DNA]</scope>
    <source>
        <strain evidence="2">ATCC BAA-1556 / DSM 19958 / E1-9c</strain>
    </source>
</reference>
<dbReference type="AlphaFoldDB" id="B8GKU4"/>
<keyword evidence="2" id="KW-1185">Reference proteome</keyword>
<protein>
    <submittedName>
        <fullName evidence="1">Uncharacterized protein</fullName>
    </submittedName>
</protein>
<evidence type="ECO:0000313" key="2">
    <source>
        <dbReference type="Proteomes" id="UP000002457"/>
    </source>
</evidence>
<sequence length="55" mass="6402">MPAKRVIIKKALHGDTEITRMCFFNHVTVNNVLLKNQEYFKTLLSIVKITHIIGY</sequence>
<evidence type="ECO:0000313" key="1">
    <source>
        <dbReference type="EMBL" id="ACL17240.1"/>
    </source>
</evidence>
<gene>
    <name evidence="1" type="ordered locus">Mpal_1936</name>
</gene>
<accession>B8GKU4</accession>
<dbReference type="HOGENOM" id="CLU_3021018_0_0_2"/>
<proteinExistence type="predicted"/>
<dbReference type="Proteomes" id="UP000002457">
    <property type="component" value="Chromosome"/>
</dbReference>
<name>B8GKU4_METPE</name>
<organism evidence="1 2">
    <name type="scientific">Methanosphaerula palustris (strain ATCC BAA-1556 / DSM 19958 / E1-9c)</name>
    <dbReference type="NCBI Taxonomy" id="521011"/>
    <lineage>
        <taxon>Archaea</taxon>
        <taxon>Methanobacteriati</taxon>
        <taxon>Methanobacteriota</taxon>
        <taxon>Stenosarchaea group</taxon>
        <taxon>Methanomicrobia</taxon>
        <taxon>Methanomicrobiales</taxon>
        <taxon>Methanoregulaceae</taxon>
        <taxon>Methanosphaerula</taxon>
    </lineage>
</organism>